<evidence type="ECO:0000256" key="8">
    <source>
        <dbReference type="ARBA" id="ARBA00023136"/>
    </source>
</evidence>
<dbReference type="GO" id="GO:0015297">
    <property type="term" value="F:antiporter activity"/>
    <property type="evidence" value="ECO:0007669"/>
    <property type="project" value="UniProtKB-KW"/>
</dbReference>
<comment type="subcellular location">
    <subcellularLocation>
        <location evidence="1">Cell membrane</location>
        <topology evidence="1">Multi-pass membrane protein</topology>
    </subcellularLocation>
</comment>
<organism evidence="11 12">
    <name type="scientific">Fulvivirga lutea</name>
    <dbReference type="NCBI Taxonomy" id="2810512"/>
    <lineage>
        <taxon>Bacteria</taxon>
        <taxon>Pseudomonadati</taxon>
        <taxon>Bacteroidota</taxon>
        <taxon>Cytophagia</taxon>
        <taxon>Cytophagales</taxon>
        <taxon>Fulvivirgaceae</taxon>
        <taxon>Fulvivirga</taxon>
    </lineage>
</organism>
<dbReference type="NCBIfam" id="TIGR00797">
    <property type="entry name" value="matE"/>
    <property type="match status" value="1"/>
</dbReference>
<feature type="transmembrane region" description="Helical" evidence="10">
    <location>
        <begin position="215"/>
        <end position="247"/>
    </location>
</feature>
<feature type="transmembrane region" description="Helical" evidence="10">
    <location>
        <begin position="297"/>
        <end position="320"/>
    </location>
</feature>
<evidence type="ECO:0000256" key="4">
    <source>
        <dbReference type="ARBA" id="ARBA00022475"/>
    </source>
</evidence>
<dbReference type="EMBL" id="CP070608">
    <property type="protein sequence ID" value="QSE99292.1"/>
    <property type="molecule type" value="Genomic_DNA"/>
</dbReference>
<evidence type="ECO:0000256" key="3">
    <source>
        <dbReference type="ARBA" id="ARBA00022449"/>
    </source>
</evidence>
<keyword evidence="5 10" id="KW-0812">Transmembrane</keyword>
<dbReference type="PIRSF" id="PIRSF006603">
    <property type="entry name" value="DinF"/>
    <property type="match status" value="1"/>
</dbReference>
<name>A0A974WL92_9BACT</name>
<keyword evidence="12" id="KW-1185">Reference proteome</keyword>
<sequence>MLSQLGHMMVNVADSVMVGHLGAVPLAGASLANVIFHLLLMFGIGVSYAITPLVAAADGEGNVSKSAVYLKHAIIINLITGLILFAIVAIAGPGLKYLDQPMEVVDMALPYLNIVTLSLVPLMIFQTFRQFAEGLSDTKMAMIIVIGSNLLNVILNYILIYGKLGFDAYGLIGAGYASFIARIILASWMVLYVYHGKKYQPFRLGFKLGNYSKNIFRNMLGLGLPAGIQFIFEVGAFGFAVIMIGWIGTEALAAHQIAINMAAISYMMASGLSAAATVRIGNQLGLKDIPTLRAAAFTLYGMVILFMGICATVFIVGRFYLPSLYIEDTAVIELAAGLLIIAGFFQISDGIQVLSLGALRGLADVKIPTAMTFIAYWVLGLPIGYLLAFHYQMGASGVWYGLLIGLSIVAITLFWRFNHLTKKMLTA</sequence>
<evidence type="ECO:0000256" key="5">
    <source>
        <dbReference type="ARBA" id="ARBA00022692"/>
    </source>
</evidence>
<dbReference type="GO" id="GO:0005886">
    <property type="term" value="C:plasma membrane"/>
    <property type="evidence" value="ECO:0007669"/>
    <property type="project" value="UniProtKB-SubCell"/>
</dbReference>
<dbReference type="AlphaFoldDB" id="A0A974WL92"/>
<feature type="transmembrane region" description="Helical" evidence="10">
    <location>
        <begin position="111"/>
        <end position="128"/>
    </location>
</feature>
<feature type="transmembrane region" description="Helical" evidence="10">
    <location>
        <begin position="332"/>
        <end position="359"/>
    </location>
</feature>
<feature type="transmembrane region" description="Helical" evidence="10">
    <location>
        <begin position="140"/>
        <end position="162"/>
    </location>
</feature>
<dbReference type="PANTHER" id="PTHR43298:SF2">
    <property type="entry name" value="FMN_FAD EXPORTER YEEO-RELATED"/>
    <property type="match status" value="1"/>
</dbReference>
<evidence type="ECO:0000256" key="10">
    <source>
        <dbReference type="SAM" id="Phobius"/>
    </source>
</evidence>
<feature type="transmembrane region" description="Helical" evidence="10">
    <location>
        <begin position="371"/>
        <end position="391"/>
    </location>
</feature>
<evidence type="ECO:0000256" key="6">
    <source>
        <dbReference type="ARBA" id="ARBA00022989"/>
    </source>
</evidence>
<evidence type="ECO:0000256" key="1">
    <source>
        <dbReference type="ARBA" id="ARBA00004651"/>
    </source>
</evidence>
<feature type="transmembrane region" description="Helical" evidence="10">
    <location>
        <begin position="168"/>
        <end position="194"/>
    </location>
</feature>
<keyword evidence="6 10" id="KW-1133">Transmembrane helix</keyword>
<reference evidence="11" key="1">
    <citation type="submission" date="2021-02" db="EMBL/GenBank/DDBJ databases">
        <title>Fulvivirga sp. S481 isolated from sea water.</title>
        <authorList>
            <person name="Bae S.S."/>
            <person name="Baek K."/>
        </authorList>
    </citation>
    <scope>NUCLEOTIDE SEQUENCE</scope>
    <source>
        <strain evidence="11">S481</strain>
    </source>
</reference>
<accession>A0A974WL92</accession>
<gene>
    <name evidence="11" type="ORF">JR347_01095</name>
</gene>
<dbReference type="CDD" id="cd13131">
    <property type="entry name" value="MATE_NorM_like"/>
    <property type="match status" value="1"/>
</dbReference>
<keyword evidence="4" id="KW-1003">Cell membrane</keyword>
<dbReference type="PANTHER" id="PTHR43298">
    <property type="entry name" value="MULTIDRUG RESISTANCE PROTEIN NORM-RELATED"/>
    <property type="match status" value="1"/>
</dbReference>
<evidence type="ECO:0000313" key="11">
    <source>
        <dbReference type="EMBL" id="QSE99292.1"/>
    </source>
</evidence>
<dbReference type="InterPro" id="IPR048279">
    <property type="entry name" value="MdtK-like"/>
</dbReference>
<keyword evidence="2" id="KW-0813">Transport</keyword>
<protein>
    <recommendedName>
        <fullName evidence="9">Multidrug-efflux transporter</fullName>
    </recommendedName>
</protein>
<dbReference type="GO" id="GO:0006811">
    <property type="term" value="P:monoatomic ion transport"/>
    <property type="evidence" value="ECO:0007669"/>
    <property type="project" value="UniProtKB-KW"/>
</dbReference>
<keyword evidence="8 10" id="KW-0472">Membrane</keyword>
<dbReference type="GO" id="GO:0042910">
    <property type="term" value="F:xenobiotic transmembrane transporter activity"/>
    <property type="evidence" value="ECO:0007669"/>
    <property type="project" value="InterPro"/>
</dbReference>
<dbReference type="KEGG" id="fuv:JR347_01095"/>
<keyword evidence="3" id="KW-0050">Antiport</keyword>
<dbReference type="Pfam" id="PF01554">
    <property type="entry name" value="MatE"/>
    <property type="match status" value="2"/>
</dbReference>
<dbReference type="InterPro" id="IPR002528">
    <property type="entry name" value="MATE_fam"/>
</dbReference>
<evidence type="ECO:0000256" key="2">
    <source>
        <dbReference type="ARBA" id="ARBA00022448"/>
    </source>
</evidence>
<feature type="transmembrane region" description="Helical" evidence="10">
    <location>
        <begin position="397"/>
        <end position="415"/>
    </location>
</feature>
<feature type="transmembrane region" description="Helical" evidence="10">
    <location>
        <begin position="253"/>
        <end position="276"/>
    </location>
</feature>
<dbReference type="InterPro" id="IPR050222">
    <property type="entry name" value="MATE_MdtK"/>
</dbReference>
<evidence type="ECO:0000256" key="7">
    <source>
        <dbReference type="ARBA" id="ARBA00023065"/>
    </source>
</evidence>
<keyword evidence="7" id="KW-0406">Ion transport</keyword>
<evidence type="ECO:0000313" key="12">
    <source>
        <dbReference type="Proteomes" id="UP000662783"/>
    </source>
</evidence>
<feature type="transmembrane region" description="Helical" evidence="10">
    <location>
        <begin position="34"/>
        <end position="56"/>
    </location>
</feature>
<proteinExistence type="predicted"/>
<feature type="transmembrane region" description="Helical" evidence="10">
    <location>
        <begin position="68"/>
        <end position="91"/>
    </location>
</feature>
<evidence type="ECO:0000256" key="9">
    <source>
        <dbReference type="ARBA" id="ARBA00031636"/>
    </source>
</evidence>
<dbReference type="Proteomes" id="UP000662783">
    <property type="component" value="Chromosome"/>
</dbReference>